<feature type="compositionally biased region" description="Low complexity" evidence="25">
    <location>
        <begin position="231"/>
        <end position="244"/>
    </location>
</feature>
<dbReference type="InterPro" id="IPR008465">
    <property type="entry name" value="DAG1_C"/>
</dbReference>
<feature type="compositionally biased region" description="Polar residues" evidence="25">
    <location>
        <begin position="710"/>
        <end position="720"/>
    </location>
</feature>
<keyword evidence="11 27" id="KW-0732">Signal</keyword>
<keyword evidence="14" id="KW-1015">Disulfide bond</keyword>
<dbReference type="GO" id="GO:0002009">
    <property type="term" value="P:morphogenesis of an epithelium"/>
    <property type="evidence" value="ECO:0007669"/>
    <property type="project" value="TreeGrafter"/>
</dbReference>
<feature type="compositionally biased region" description="Basic and acidic residues" evidence="25">
    <location>
        <begin position="489"/>
        <end position="500"/>
    </location>
</feature>
<proteinExistence type="predicted"/>
<keyword evidence="17" id="KW-0539">Nucleus</keyword>
<organism evidence="29">
    <name type="scientific">Culicoides sonorensis</name>
    <name type="common">Biting midge</name>
    <dbReference type="NCBI Taxonomy" id="179676"/>
    <lineage>
        <taxon>Eukaryota</taxon>
        <taxon>Metazoa</taxon>
        <taxon>Ecdysozoa</taxon>
        <taxon>Arthropoda</taxon>
        <taxon>Hexapoda</taxon>
        <taxon>Insecta</taxon>
        <taxon>Pterygota</taxon>
        <taxon>Neoptera</taxon>
        <taxon>Endopterygota</taxon>
        <taxon>Diptera</taxon>
        <taxon>Nematocera</taxon>
        <taxon>Chironomoidea</taxon>
        <taxon>Ceratopogonidae</taxon>
        <taxon>Ceratopogoninae</taxon>
        <taxon>Culicoides</taxon>
        <taxon>Monoculicoides</taxon>
    </lineage>
</organism>
<evidence type="ECO:0000256" key="23">
    <source>
        <dbReference type="ARBA" id="ARBA00031034"/>
    </source>
</evidence>
<evidence type="ECO:0000256" key="3">
    <source>
        <dbReference type="ARBA" id="ARBA00004245"/>
    </source>
</evidence>
<keyword evidence="16" id="KW-0206">Cytoskeleton</keyword>
<evidence type="ECO:0000256" key="26">
    <source>
        <dbReference type="SAM" id="Phobius"/>
    </source>
</evidence>
<evidence type="ECO:0000256" key="9">
    <source>
        <dbReference type="ARBA" id="ARBA00022553"/>
    </source>
</evidence>
<feature type="compositionally biased region" description="Low complexity" evidence="25">
    <location>
        <begin position="529"/>
        <end position="570"/>
    </location>
</feature>
<evidence type="ECO:0000256" key="24">
    <source>
        <dbReference type="ARBA" id="ARBA00034100"/>
    </source>
</evidence>
<evidence type="ECO:0000313" key="29">
    <source>
        <dbReference type="EMBL" id="SSX24194.1"/>
    </source>
</evidence>
<evidence type="ECO:0000256" key="1">
    <source>
        <dbReference type="ARBA" id="ARBA00004135"/>
    </source>
</evidence>
<evidence type="ECO:0000256" key="6">
    <source>
        <dbReference type="ARBA" id="ARBA00022475"/>
    </source>
</evidence>
<feature type="domain" description="Peptidase S72" evidence="28">
    <location>
        <begin position="1064"/>
        <end position="1183"/>
    </location>
</feature>
<dbReference type="GO" id="GO:0042383">
    <property type="term" value="C:sarcolemma"/>
    <property type="evidence" value="ECO:0007669"/>
    <property type="project" value="UniProtKB-SubCell"/>
</dbReference>
<dbReference type="Pfam" id="PF05454">
    <property type="entry name" value="DAG1"/>
    <property type="match status" value="1"/>
</dbReference>
<feature type="compositionally biased region" description="Low complexity" evidence="25">
    <location>
        <begin position="294"/>
        <end position="314"/>
    </location>
</feature>
<evidence type="ECO:0000256" key="22">
    <source>
        <dbReference type="ARBA" id="ARBA00030092"/>
    </source>
</evidence>
<feature type="signal peptide" evidence="27">
    <location>
        <begin position="1"/>
        <end position="25"/>
    </location>
</feature>
<feature type="region of interest" description="Disordered" evidence="25">
    <location>
        <begin position="703"/>
        <end position="735"/>
    </location>
</feature>
<protein>
    <recommendedName>
        <fullName evidence="21">Dystroglycan 1</fullName>
    </recommendedName>
    <alternativeName>
        <fullName evidence="23">Dystroglycan</fullName>
    </alternativeName>
    <alternativeName>
        <fullName evidence="22">Dystrophin-associated glycoprotein 1</fullName>
    </alternativeName>
</protein>
<name>A0A336M1T5_CULSO</name>
<keyword evidence="26" id="KW-0472">Membrane</keyword>
<evidence type="ECO:0000256" key="17">
    <source>
        <dbReference type="ARBA" id="ARBA00023242"/>
    </source>
</evidence>
<evidence type="ECO:0000256" key="25">
    <source>
        <dbReference type="SAM" id="MobiDB-lite"/>
    </source>
</evidence>
<evidence type="ECO:0000256" key="21">
    <source>
        <dbReference type="ARBA" id="ARBA00026224"/>
    </source>
</evidence>
<feature type="region of interest" description="Disordered" evidence="25">
    <location>
        <begin position="204"/>
        <end position="319"/>
    </location>
</feature>
<feature type="region of interest" description="Disordered" evidence="25">
    <location>
        <begin position="949"/>
        <end position="971"/>
    </location>
</feature>
<dbReference type="Gene3D" id="2.60.40.10">
    <property type="entry name" value="Immunoglobulins"/>
    <property type="match status" value="2"/>
</dbReference>
<dbReference type="GO" id="GO:0007411">
    <property type="term" value="P:axon guidance"/>
    <property type="evidence" value="ECO:0007669"/>
    <property type="project" value="TreeGrafter"/>
</dbReference>
<dbReference type="CDD" id="cd11303">
    <property type="entry name" value="Dystroglycan_repeat"/>
    <property type="match status" value="1"/>
</dbReference>
<feature type="chain" id="PRO_5016331268" description="Dystroglycan 1" evidence="27">
    <location>
        <begin position="26"/>
        <end position="1339"/>
    </location>
</feature>
<feature type="compositionally biased region" description="Polar residues" evidence="25">
    <location>
        <begin position="267"/>
        <end position="284"/>
    </location>
</feature>
<dbReference type="GO" id="GO:0005654">
    <property type="term" value="C:nucleoplasm"/>
    <property type="evidence" value="ECO:0007669"/>
    <property type="project" value="UniProtKB-SubCell"/>
</dbReference>
<feature type="compositionally biased region" description="Low complexity" evidence="25">
    <location>
        <begin position="419"/>
        <end position="447"/>
    </location>
</feature>
<dbReference type="Gene3D" id="3.30.70.1040">
    <property type="entry name" value="Dystroglycan, domain 2"/>
    <property type="match status" value="1"/>
</dbReference>
<dbReference type="GO" id="GO:0005576">
    <property type="term" value="C:extracellular region"/>
    <property type="evidence" value="ECO:0007669"/>
    <property type="project" value="UniProtKB-SubCell"/>
</dbReference>
<evidence type="ECO:0000256" key="27">
    <source>
        <dbReference type="SAM" id="SignalP"/>
    </source>
</evidence>
<dbReference type="PROSITE" id="PS51699">
    <property type="entry name" value="SEA_DG"/>
    <property type="match status" value="2"/>
</dbReference>
<evidence type="ECO:0000256" key="13">
    <source>
        <dbReference type="ARBA" id="ARBA00023018"/>
    </source>
</evidence>
<evidence type="ECO:0000256" key="20">
    <source>
        <dbReference type="ARBA" id="ARBA00024991"/>
    </source>
</evidence>
<dbReference type="GO" id="GO:0043236">
    <property type="term" value="F:laminin binding"/>
    <property type="evidence" value="ECO:0007669"/>
    <property type="project" value="TreeGrafter"/>
</dbReference>
<evidence type="ECO:0000256" key="12">
    <source>
        <dbReference type="ARBA" id="ARBA00022989"/>
    </source>
</evidence>
<evidence type="ECO:0000256" key="4">
    <source>
        <dbReference type="ARBA" id="ARBA00004251"/>
    </source>
</evidence>
<feature type="region of interest" description="Disordered" evidence="25">
    <location>
        <begin position="418"/>
        <end position="570"/>
    </location>
</feature>
<dbReference type="PANTHER" id="PTHR21559:SF21">
    <property type="entry name" value="DYSTROGLYCAN 1"/>
    <property type="match status" value="1"/>
</dbReference>
<evidence type="ECO:0000256" key="18">
    <source>
        <dbReference type="ARBA" id="ARBA00023257"/>
    </source>
</evidence>
<feature type="compositionally biased region" description="Polar residues" evidence="25">
    <location>
        <begin position="949"/>
        <end position="962"/>
    </location>
</feature>
<reference evidence="29" key="1">
    <citation type="submission" date="2018-07" db="EMBL/GenBank/DDBJ databases">
        <authorList>
            <person name="Quirk P.G."/>
            <person name="Krulwich T.A."/>
        </authorList>
    </citation>
    <scope>NUCLEOTIDE SEQUENCE</scope>
</reference>
<dbReference type="EMBL" id="UFQT01000423">
    <property type="protein sequence ID" value="SSX24194.1"/>
    <property type="molecule type" value="Genomic_DNA"/>
</dbReference>
<dbReference type="GO" id="GO:0016011">
    <property type="term" value="C:dystroglycan complex"/>
    <property type="evidence" value="ECO:0007669"/>
    <property type="project" value="TreeGrafter"/>
</dbReference>
<dbReference type="SUPFAM" id="SSF49313">
    <property type="entry name" value="Cadherin-like"/>
    <property type="match status" value="2"/>
</dbReference>
<dbReference type="InterPro" id="IPR015919">
    <property type="entry name" value="Cadherin-like_sf"/>
</dbReference>
<evidence type="ECO:0000256" key="19">
    <source>
        <dbReference type="ARBA" id="ARBA00023567"/>
    </source>
</evidence>
<evidence type="ECO:0000256" key="5">
    <source>
        <dbReference type="ARBA" id="ARBA00004642"/>
    </source>
</evidence>
<feature type="transmembrane region" description="Helical" evidence="26">
    <location>
        <begin position="1209"/>
        <end position="1234"/>
    </location>
</feature>
<dbReference type="GO" id="GO:0005856">
    <property type="term" value="C:cytoskeleton"/>
    <property type="evidence" value="ECO:0007669"/>
    <property type="project" value="UniProtKB-SubCell"/>
</dbReference>
<dbReference type="GO" id="GO:0005509">
    <property type="term" value="F:calcium ion binding"/>
    <property type="evidence" value="ECO:0007669"/>
    <property type="project" value="InterPro"/>
</dbReference>
<dbReference type="GO" id="GO:0045211">
    <property type="term" value="C:postsynaptic membrane"/>
    <property type="evidence" value="ECO:0007669"/>
    <property type="project" value="UniProtKB-SubCell"/>
</dbReference>
<evidence type="ECO:0000256" key="7">
    <source>
        <dbReference type="ARBA" id="ARBA00022490"/>
    </source>
</evidence>
<keyword evidence="18" id="KW-0628">Postsynaptic cell membrane</keyword>
<comment type="function">
    <text evidence="19">The dystroglycan complex is involved in a number of processes including laminin and basement membrane assembly, sarcolemmal stability, cell survival, peripheral nerve myelination, nodal structure, cell migration, and epithelial polarization.</text>
</comment>
<dbReference type="InterPro" id="IPR006644">
    <property type="entry name" value="Cadg"/>
</dbReference>
<evidence type="ECO:0000256" key="16">
    <source>
        <dbReference type="ARBA" id="ARBA00023212"/>
    </source>
</evidence>
<dbReference type="SMART" id="SM00736">
    <property type="entry name" value="CADG"/>
    <property type="match status" value="2"/>
</dbReference>
<comment type="function">
    <text evidence="20">Transmembrane protein that plays important roles in connecting the extracellular matrix to the cytoskeleton. Acts as a cell adhesion receptor in both muscle and non-muscle tissues. Receptor for both DMD and UTRN and, through these interactions, scaffolds axin to the cytoskeleton. Also functions in cell adhesion-mediated signaling and implicated in cell polarity.</text>
</comment>
<dbReference type="VEuPathDB" id="VectorBase:CSON010440"/>
<dbReference type="InterPro" id="IPR027468">
    <property type="entry name" value="Alpha-dystroglycan_domain_2"/>
</dbReference>
<feature type="compositionally biased region" description="Acidic residues" evidence="25">
    <location>
        <begin position="211"/>
        <end position="230"/>
    </location>
</feature>
<feature type="compositionally biased region" description="Low complexity" evidence="25">
    <location>
        <begin position="505"/>
        <end position="516"/>
    </location>
</feature>
<accession>A0A336M1T5</accession>
<dbReference type="InterPro" id="IPR030398">
    <property type="entry name" value="SEA_DG_dom"/>
</dbReference>
<sequence length="1339" mass="151736">MQNFKMNVIWTIFVIAVYQIGISSCGNNNKDFQFVKDDVTDGTQLIYTETETETPKKLLNSNQQHNACPYSQDKIMLSLILRDRSWDDIVQKKRDRVINKLAKFFILTKDDLNIDDITKTELFEMSKYAINRGKSHLSLQTNKKLGRLEFLVGCNKQLFHSGKLITNQIGHQMKDGSINDISGLDFGWWVMWTKHVNNRTPRVRRQLTEGSGEEEEDDYYYDDDDDDDTESITIQPVSTTTTTVRPHRHHHGKQNSNKEKKVSSNKITSNTTPIAPSGGDQITDTEIILGTRPSSSSSSWFDSDSKIKSTTMSSSEEREMVQEEVSKLEETIMKTIENAKEFEDVIPAEEVETRPRYNFDFNSDVNEKIEEDLDEKSEFDDIIEEKELRPIVKTILENSHDPDKNRDYIIEDVSTGLFTEPSLPSSSRSDFMSSSSTTSTTSAPVTTFDTISTSSDQNNWRETTSEKGQYERIVTIPDDSMTSNSNEQYKYDEDKSDNEQAHINSPTSQDGTTSTTDDNRQHNADPVPTITSSAITFSTSTTTTQSDTSLLTNAQSSSSSSESPFSTNIHINNNNNYVTSTIQSTDSEQSFDTTTLPAFSYNNNHNNNNNRNNNISTNTLLLPTSINVGDSVDLFSSTTATTSSSASVTISTHLSTNPDTVVTTVDNYNTGLVQTEPTIPSTQATTPVDDYYDEEYDDTLDEVQSGELPSKSTEMATTTVEPEPEERNTQPMLRNRLPKTAVTAGKWFKVNVSEENFYDAEDGTNLRLDFLDKNEHPLKANSWIQFNPIRREIYGLPLEEHVSRYRYLLRATDSGNESVTEDFDISVQQHKGHRSVNHEIEIQVRLNEKFEYSIDWQLKLIDAIYEVLGDTNREVLVVREIRSHPGDLNGFTFVYTNETLPSIVPKDACPVEEVEELVEKLHIDDLNMVLNPQLSVKSVKEQLVGNCKKSTTRGNVPTNAPTKNFPPVPRNQVDRVNATVGQLLVYRVPLDTFYDPEDENDLKLSLLTMDRQELDPHYWLQFDSKNREFYGIPKPGDSGRTQYLLVAKDRGNLTATDALEVVVNHSQKRDYGVLFDFNLGISYESFNRSSIQRRFIEQIGKVFGDSNRNHILVRQIRRLPQTHNVAITFYNTTLHRHHRCPTEEIEELRSILLHPDSSIRDKVKDTLGTEFHLQNVNLHPIGACQGGDTITHEIPVKADEPPPHQPDDYLLTFVLPAIIILAMLLLASIIACVLHRRRLTGKMELGDEEERKSFRSKGIPVIFQDELDEKPEMGTKSPIILKDEKPPLLPPSYNQMNPDEDDMDEYVPPPGVGPVSARESRGKSPVTPSYRKPPPYVSP</sequence>
<feature type="compositionally biased region" description="Polar residues" evidence="25">
    <location>
        <begin position="448"/>
        <end position="462"/>
    </location>
</feature>
<feature type="region of interest" description="Disordered" evidence="25">
    <location>
        <begin position="1275"/>
        <end position="1339"/>
    </location>
</feature>
<feature type="domain" description="Peptidase S72" evidence="28">
    <location>
        <begin position="835"/>
        <end position="946"/>
    </location>
</feature>
<dbReference type="GO" id="GO:0021675">
    <property type="term" value="P:nerve development"/>
    <property type="evidence" value="ECO:0007669"/>
    <property type="project" value="TreeGrafter"/>
</dbReference>
<keyword evidence="13" id="KW-0770">Synapse</keyword>
<keyword evidence="9" id="KW-0597">Phosphoprotein</keyword>
<dbReference type="InterPro" id="IPR013783">
    <property type="entry name" value="Ig-like_fold"/>
</dbReference>
<evidence type="ECO:0000256" key="8">
    <source>
        <dbReference type="ARBA" id="ARBA00022525"/>
    </source>
</evidence>
<keyword evidence="6" id="KW-1003">Cell membrane</keyword>
<dbReference type="PROSITE" id="PS51257">
    <property type="entry name" value="PROKAR_LIPOPROTEIN"/>
    <property type="match status" value="1"/>
</dbReference>
<keyword evidence="12 26" id="KW-1133">Transmembrane helix</keyword>
<evidence type="ECO:0000256" key="14">
    <source>
        <dbReference type="ARBA" id="ARBA00023157"/>
    </source>
</evidence>
<keyword evidence="10 26" id="KW-0812">Transmembrane</keyword>
<keyword evidence="7" id="KW-0963">Cytoplasm</keyword>
<gene>
    <name evidence="29" type="primary">CSON010440</name>
</gene>
<evidence type="ECO:0000256" key="2">
    <source>
        <dbReference type="ARBA" id="ARBA00004239"/>
    </source>
</evidence>
<evidence type="ECO:0000256" key="15">
    <source>
        <dbReference type="ARBA" id="ARBA00023180"/>
    </source>
</evidence>
<keyword evidence="8" id="KW-0964">Secreted</keyword>
<dbReference type="PANTHER" id="PTHR21559">
    <property type="entry name" value="DYSTROGLYCAN-RELATED"/>
    <property type="match status" value="1"/>
</dbReference>
<comment type="subcellular location">
    <subcellularLocation>
        <location evidence="1">Cell membrane</location>
        <location evidence="1">Sarcolemma</location>
    </subcellularLocation>
    <subcellularLocation>
        <location evidence="4">Cell membrane</location>
        <topology evidence="4">Single-pass type I membrane protein</topology>
    </subcellularLocation>
    <subcellularLocation>
        <location evidence="3">Cytoplasm</location>
        <location evidence="3">Cytoskeleton</location>
    </subcellularLocation>
    <subcellularLocation>
        <location evidence="5">Nucleus</location>
        <location evidence="5">Nucleoplasm</location>
    </subcellularLocation>
    <subcellularLocation>
        <location evidence="24">Postsynaptic cell membrane</location>
    </subcellularLocation>
    <subcellularLocation>
        <location evidence="2">Secreted</location>
        <location evidence="2">Extracellular space</location>
    </subcellularLocation>
</comment>
<keyword evidence="15" id="KW-0325">Glycoprotein</keyword>
<evidence type="ECO:0000256" key="10">
    <source>
        <dbReference type="ARBA" id="ARBA00022692"/>
    </source>
</evidence>
<evidence type="ECO:0000259" key="28">
    <source>
        <dbReference type="PROSITE" id="PS51699"/>
    </source>
</evidence>
<evidence type="ECO:0000256" key="11">
    <source>
        <dbReference type="ARBA" id="ARBA00022729"/>
    </source>
</evidence>
<dbReference type="OMA" id="YMITFVL"/>